<keyword evidence="3" id="KW-1185">Reference proteome</keyword>
<evidence type="ECO:0000313" key="3">
    <source>
        <dbReference type="Proteomes" id="UP001346149"/>
    </source>
</evidence>
<feature type="transmembrane region" description="Helical" evidence="1">
    <location>
        <begin position="29"/>
        <end position="47"/>
    </location>
</feature>
<sequence>MMYFESGARFHEMSCIVALLMILDYVLDVWAPGTNGYIFLIIFLLGGRWRQTELVALFSVFDEVIIVLGGVMSLAINHGPELWRTFVCLSFCLPSNMCGMQVSFAVDGILLLASLSIAKALLEVW</sequence>
<keyword evidence="1" id="KW-0812">Transmembrane</keyword>
<reference evidence="2 3" key="1">
    <citation type="journal article" date="2023" name="Hortic Res">
        <title>Pangenome of water caltrop reveals structural variations and asymmetric subgenome divergence after allopolyploidization.</title>
        <authorList>
            <person name="Zhang X."/>
            <person name="Chen Y."/>
            <person name="Wang L."/>
            <person name="Yuan Y."/>
            <person name="Fang M."/>
            <person name="Shi L."/>
            <person name="Lu R."/>
            <person name="Comes H.P."/>
            <person name="Ma Y."/>
            <person name="Chen Y."/>
            <person name="Huang G."/>
            <person name="Zhou Y."/>
            <person name="Zheng Z."/>
            <person name="Qiu Y."/>
        </authorList>
    </citation>
    <scope>NUCLEOTIDE SEQUENCE [LARGE SCALE GENOMIC DNA]</scope>
    <source>
        <strain evidence="2">F231</strain>
    </source>
</reference>
<evidence type="ECO:0000313" key="2">
    <source>
        <dbReference type="EMBL" id="KAK4762514.1"/>
    </source>
</evidence>
<keyword evidence="1" id="KW-0472">Membrane</keyword>
<feature type="transmembrane region" description="Helical" evidence="1">
    <location>
        <begin position="54"/>
        <end position="76"/>
    </location>
</feature>
<dbReference type="Proteomes" id="UP001346149">
    <property type="component" value="Unassembled WGS sequence"/>
</dbReference>
<dbReference type="EMBL" id="JAXQNO010000024">
    <property type="protein sequence ID" value="KAK4762514.1"/>
    <property type="molecule type" value="Genomic_DNA"/>
</dbReference>
<gene>
    <name evidence="2" type="ORF">SAY86_008282</name>
</gene>
<organism evidence="2 3">
    <name type="scientific">Trapa natans</name>
    <name type="common">Water chestnut</name>
    <dbReference type="NCBI Taxonomy" id="22666"/>
    <lineage>
        <taxon>Eukaryota</taxon>
        <taxon>Viridiplantae</taxon>
        <taxon>Streptophyta</taxon>
        <taxon>Embryophyta</taxon>
        <taxon>Tracheophyta</taxon>
        <taxon>Spermatophyta</taxon>
        <taxon>Magnoliopsida</taxon>
        <taxon>eudicotyledons</taxon>
        <taxon>Gunneridae</taxon>
        <taxon>Pentapetalae</taxon>
        <taxon>rosids</taxon>
        <taxon>malvids</taxon>
        <taxon>Myrtales</taxon>
        <taxon>Lythraceae</taxon>
        <taxon>Trapa</taxon>
    </lineage>
</organism>
<keyword evidence="1" id="KW-1133">Transmembrane helix</keyword>
<evidence type="ECO:0000256" key="1">
    <source>
        <dbReference type="SAM" id="Phobius"/>
    </source>
</evidence>
<protein>
    <submittedName>
        <fullName evidence="2">Uncharacterized protein</fullName>
    </submittedName>
</protein>
<feature type="transmembrane region" description="Helical" evidence="1">
    <location>
        <begin position="102"/>
        <end position="122"/>
    </location>
</feature>
<comment type="caution">
    <text evidence="2">The sequence shown here is derived from an EMBL/GenBank/DDBJ whole genome shotgun (WGS) entry which is preliminary data.</text>
</comment>
<proteinExistence type="predicted"/>
<accession>A0AAN7QAV5</accession>
<name>A0AAN7QAV5_TRANT</name>
<dbReference type="AlphaFoldDB" id="A0AAN7QAV5"/>